<feature type="transmembrane region" description="Helical" evidence="2">
    <location>
        <begin position="102"/>
        <end position="123"/>
    </location>
</feature>
<dbReference type="Proteomes" id="UP000807342">
    <property type="component" value="Unassembled WGS sequence"/>
</dbReference>
<feature type="region of interest" description="Disordered" evidence="1">
    <location>
        <begin position="1"/>
        <end position="80"/>
    </location>
</feature>
<protein>
    <submittedName>
        <fullName evidence="3">Uncharacterized protein</fullName>
    </submittedName>
</protein>
<accession>A0A9P6BXJ7</accession>
<evidence type="ECO:0000313" key="4">
    <source>
        <dbReference type="Proteomes" id="UP000807342"/>
    </source>
</evidence>
<evidence type="ECO:0000256" key="2">
    <source>
        <dbReference type="SAM" id="Phobius"/>
    </source>
</evidence>
<dbReference type="EMBL" id="MU151513">
    <property type="protein sequence ID" value="KAF9443152.1"/>
    <property type="molecule type" value="Genomic_DNA"/>
</dbReference>
<keyword evidence="2" id="KW-0812">Transmembrane</keyword>
<gene>
    <name evidence="3" type="ORF">P691DRAFT_430575</name>
</gene>
<proteinExistence type="predicted"/>
<keyword evidence="4" id="KW-1185">Reference proteome</keyword>
<feature type="compositionally biased region" description="Low complexity" evidence="1">
    <location>
        <begin position="12"/>
        <end position="23"/>
    </location>
</feature>
<reference evidence="3" key="1">
    <citation type="submission" date="2020-11" db="EMBL/GenBank/DDBJ databases">
        <authorList>
            <consortium name="DOE Joint Genome Institute"/>
            <person name="Ahrendt S."/>
            <person name="Riley R."/>
            <person name="Andreopoulos W."/>
            <person name="Labutti K."/>
            <person name="Pangilinan J."/>
            <person name="Ruiz-Duenas F.J."/>
            <person name="Barrasa J.M."/>
            <person name="Sanchez-Garcia M."/>
            <person name="Camarero S."/>
            <person name="Miyauchi S."/>
            <person name="Serrano A."/>
            <person name="Linde D."/>
            <person name="Babiker R."/>
            <person name="Drula E."/>
            <person name="Ayuso-Fernandez I."/>
            <person name="Pacheco R."/>
            <person name="Padilla G."/>
            <person name="Ferreira P."/>
            <person name="Barriuso J."/>
            <person name="Kellner H."/>
            <person name="Castanera R."/>
            <person name="Alfaro M."/>
            <person name="Ramirez L."/>
            <person name="Pisabarro A.G."/>
            <person name="Kuo A."/>
            <person name="Tritt A."/>
            <person name="Lipzen A."/>
            <person name="He G."/>
            <person name="Yan M."/>
            <person name="Ng V."/>
            <person name="Cullen D."/>
            <person name="Martin F."/>
            <person name="Rosso M.-N."/>
            <person name="Henrissat B."/>
            <person name="Hibbett D."/>
            <person name="Martinez A.T."/>
            <person name="Grigoriev I.V."/>
        </authorList>
    </citation>
    <scope>NUCLEOTIDE SEQUENCE</scope>
    <source>
        <strain evidence="3">MF-IS2</strain>
    </source>
</reference>
<sequence>MAPPYNLLYGRSSTTSEPTAESTQDSSKDTNVVSSPSNERESNGYSADLKTISTETEIKVGPSSGQAMLPVPSLPPPPPPPYPLSPGLLSETSCFSLQSVQIVVGVMGSALLILLILLSVLSFKFLQIGPRRKWEPAQGDCPVPDDPSAMGANSCPRQPMHDIHYPYLTRPQPRSPLSEFSYSAESPYRETRTESNISLGENRRPEQADRYQQEGGILKPDCGGRLSHNQVQPGDSRTTFVLPASLGCARTTPKTIASADIVLSYTV</sequence>
<evidence type="ECO:0000313" key="3">
    <source>
        <dbReference type="EMBL" id="KAF9443152.1"/>
    </source>
</evidence>
<keyword evidence="2" id="KW-1133">Transmembrane helix</keyword>
<evidence type="ECO:0000256" key="1">
    <source>
        <dbReference type="SAM" id="MobiDB-lite"/>
    </source>
</evidence>
<dbReference type="AlphaFoldDB" id="A0A9P6BXJ7"/>
<name>A0A9P6BXJ7_9AGAR</name>
<organism evidence="3 4">
    <name type="scientific">Macrolepiota fuliginosa MF-IS2</name>
    <dbReference type="NCBI Taxonomy" id="1400762"/>
    <lineage>
        <taxon>Eukaryota</taxon>
        <taxon>Fungi</taxon>
        <taxon>Dikarya</taxon>
        <taxon>Basidiomycota</taxon>
        <taxon>Agaricomycotina</taxon>
        <taxon>Agaricomycetes</taxon>
        <taxon>Agaricomycetidae</taxon>
        <taxon>Agaricales</taxon>
        <taxon>Agaricineae</taxon>
        <taxon>Agaricaceae</taxon>
        <taxon>Macrolepiota</taxon>
    </lineage>
</organism>
<keyword evidence="2" id="KW-0472">Membrane</keyword>
<comment type="caution">
    <text evidence="3">The sequence shown here is derived from an EMBL/GenBank/DDBJ whole genome shotgun (WGS) entry which is preliminary data.</text>
</comment>